<dbReference type="InterPro" id="IPR020084">
    <property type="entry name" value="NUDIX_hydrolase_CS"/>
</dbReference>
<dbReference type="InterPro" id="IPR020476">
    <property type="entry name" value="Nudix_hydrolase"/>
</dbReference>
<keyword evidence="2 3" id="KW-0378">Hydrolase</keyword>
<comment type="similarity">
    <text evidence="1 3">Belongs to the Nudix hydrolase family.</text>
</comment>
<reference evidence="5 6" key="1">
    <citation type="submission" date="2023-04" db="EMBL/GenBank/DDBJ databases">
        <title>Fusibacter bizertensis strain WBS, isolated from littoral bottom sediments of the Arctic seas - biochemical and genomic analysis.</title>
        <authorList>
            <person name="Brioukhanov A.L."/>
        </authorList>
    </citation>
    <scope>NUCLEOTIDE SEQUENCE [LARGE SCALE GENOMIC DNA]</scope>
    <source>
        <strain evidence="5 6">WBS</strain>
    </source>
</reference>
<comment type="caution">
    <text evidence="5">The sequence shown here is derived from an EMBL/GenBank/DDBJ whole genome shotgun (WGS) entry which is preliminary data.</text>
</comment>
<evidence type="ECO:0000256" key="3">
    <source>
        <dbReference type="RuleBase" id="RU003476"/>
    </source>
</evidence>
<dbReference type="Proteomes" id="UP001158045">
    <property type="component" value="Unassembled WGS sequence"/>
</dbReference>
<evidence type="ECO:0000313" key="6">
    <source>
        <dbReference type="Proteomes" id="UP001158045"/>
    </source>
</evidence>
<dbReference type="Pfam" id="PF00293">
    <property type="entry name" value="NUDIX"/>
    <property type="match status" value="1"/>
</dbReference>
<evidence type="ECO:0000259" key="4">
    <source>
        <dbReference type="PROSITE" id="PS51462"/>
    </source>
</evidence>
<accession>A0ABT6NA24</accession>
<dbReference type="InterPro" id="IPR015797">
    <property type="entry name" value="NUDIX_hydrolase-like_dom_sf"/>
</dbReference>
<dbReference type="PROSITE" id="PS00893">
    <property type="entry name" value="NUDIX_BOX"/>
    <property type="match status" value="1"/>
</dbReference>
<dbReference type="PANTHER" id="PTHR43736">
    <property type="entry name" value="ADP-RIBOSE PYROPHOSPHATASE"/>
    <property type="match status" value="1"/>
</dbReference>
<evidence type="ECO:0000256" key="2">
    <source>
        <dbReference type="ARBA" id="ARBA00022801"/>
    </source>
</evidence>
<keyword evidence="6" id="KW-1185">Reference proteome</keyword>
<name>A0ABT6NA24_9FIRM</name>
<organism evidence="5 6">
    <name type="scientific">Fusibacter bizertensis</name>
    <dbReference type="NCBI Taxonomy" id="1488331"/>
    <lineage>
        <taxon>Bacteria</taxon>
        <taxon>Bacillati</taxon>
        <taxon>Bacillota</taxon>
        <taxon>Clostridia</taxon>
        <taxon>Eubacteriales</taxon>
        <taxon>Eubacteriales Family XII. Incertae Sedis</taxon>
        <taxon>Fusibacter</taxon>
    </lineage>
</organism>
<dbReference type="SUPFAM" id="SSF55811">
    <property type="entry name" value="Nudix"/>
    <property type="match status" value="1"/>
</dbReference>
<feature type="domain" description="Nudix hydrolase" evidence="4">
    <location>
        <begin position="5"/>
        <end position="143"/>
    </location>
</feature>
<dbReference type="RefSeq" id="WP_281093079.1">
    <property type="nucleotide sequence ID" value="NZ_JARYZI010000002.1"/>
</dbReference>
<dbReference type="EMBL" id="JARYZI010000002">
    <property type="protein sequence ID" value="MDH8677267.1"/>
    <property type="molecule type" value="Genomic_DNA"/>
</dbReference>
<sequence>MVQRLQQFAVYGMIVESNKILLVQKSKGPFKGLWDLPGGRIEYGESPETTLIREVLEETGLEILDQSYVKSDSVVVNFVDDNLGKVTLHLVGFIFKIKLKDIKSLLPKHDDEELICTKWCDLQEIDIDQLTPFLQELLMDSNVY</sequence>
<dbReference type="InterPro" id="IPR000086">
    <property type="entry name" value="NUDIX_hydrolase_dom"/>
</dbReference>
<dbReference type="PRINTS" id="PR00502">
    <property type="entry name" value="NUDIXFAMILY"/>
</dbReference>
<evidence type="ECO:0000256" key="1">
    <source>
        <dbReference type="ARBA" id="ARBA00005582"/>
    </source>
</evidence>
<protein>
    <submittedName>
        <fullName evidence="5">NUDIX domain-containing protein</fullName>
    </submittedName>
</protein>
<proteinExistence type="inferred from homology"/>
<gene>
    <name evidence="5" type="ORF">QE109_03855</name>
</gene>
<dbReference type="Gene3D" id="3.90.79.10">
    <property type="entry name" value="Nucleoside Triphosphate Pyrophosphohydrolase"/>
    <property type="match status" value="1"/>
</dbReference>
<evidence type="ECO:0000313" key="5">
    <source>
        <dbReference type="EMBL" id="MDH8677267.1"/>
    </source>
</evidence>
<dbReference type="PROSITE" id="PS51462">
    <property type="entry name" value="NUDIX"/>
    <property type="match status" value="1"/>
</dbReference>
<dbReference type="PANTHER" id="PTHR43736:SF1">
    <property type="entry name" value="DIHYDRONEOPTERIN TRIPHOSPHATE DIPHOSPHATASE"/>
    <property type="match status" value="1"/>
</dbReference>